<evidence type="ECO:0000256" key="10">
    <source>
        <dbReference type="ARBA" id="ARBA00023157"/>
    </source>
</evidence>
<dbReference type="InterPro" id="IPR044913">
    <property type="entry name" value="P_trefoil_dom_sf"/>
</dbReference>
<evidence type="ECO:0000256" key="15">
    <source>
        <dbReference type="ARBA" id="ARBA00040238"/>
    </source>
</evidence>
<dbReference type="Pfam" id="PF00088">
    <property type="entry name" value="Trefoil"/>
    <property type="match status" value="2"/>
</dbReference>
<sequence>MQFSLPFLVRDSAFVLAVLDNKGKSHYLYNNSACGTWIGEKPDGSVVVGAAYDGCFVSKKDGEYLMTLTLEEISDGLVQYNKKDLKCPILPAMDAPSPSTCASIAQKDKLPCANAFVSQELCERIGCCFNPRDTTMPCYYGKKLTAQCSDNIVVAVSKDLTTPSLVLESVNVVAVDSASCPKLSILKSNSFVVFQFPLSCGAKYQVDESTMIYENIIEGKQDIRTWNGASLTRDSTMRVTVQCGYSRNAVLPLKVQVFTLPPPPPVSTTGPLFLEMRIAKDQQYSSYYVDGDYPVTRVLRDPVYLEVRILQRTDPNLVLILNDCWANPSPDETQQPQWPILVESCPFPGDNYLTQLIPLGASSQAIPFPTHYNHFSISTFTFVDGRTQLALGGLTVTSTLHCSKSLYTGSALRRLPYTVHPARRLSRWGPCRPCDPVAAYELWRWCIRGEYHGLNCKKKDQISHWEKMSGHAGTPRCGELALDLLEGDGGLFGCIKGYLLNCWALDHKGKARILRNNSACGVWVTQKSGSSVKVGATYDGCYVKEMNGDHMMTIILEEAVNGKTQHHKKDITCPIVSAMDAPAPSMCAAVARQDRLSCAQQSVSRDVCEGLGCCFIPGDSAMPCYFGKPLTAQCTAASSVTVAISTEMTTPSLILDSVHVLNVNPTSCPGLQIMKSNAFIAFSFPLSCGSMNQVSGSTIQYENTIEATRDIRTWGAASITRDSTMRVTVRCTYSRTGVAPLQVQVFTLPPPLPVSTTGPLLLEMRIARDQQYSSYYVDGDYPVTRVLRDPVYLEVRILQRTDPNLVLILNDCWANPSPDETQQPQWPILVKSCPFPGDNYLTQLISLGASSQAIPFPTHYKHFSISTFTFVDGRTQLALRGLVYFHCSASVCVPSASDSCMTSCVPRNRRMIEKLNPDVAMTISSDGPVNFIAAKPDSIKIEDNDSNADLTLAGGAIAASVILTITVVTSIWIHHRKNAPKAYTVKT</sequence>
<feature type="disulfide bond" evidence="18">
    <location>
        <begin position="598"/>
        <end position="613"/>
    </location>
</feature>
<dbReference type="InterPro" id="IPR042235">
    <property type="entry name" value="ZP-C_dom"/>
</dbReference>
<dbReference type="PROSITE" id="PS51034">
    <property type="entry name" value="ZP_2"/>
    <property type="match status" value="2"/>
</dbReference>
<reference evidence="22" key="1">
    <citation type="submission" date="2022-03" db="EMBL/GenBank/DDBJ databases">
        <authorList>
            <person name="Alioto T."/>
            <person name="Alioto T."/>
            <person name="Gomez Garrido J."/>
        </authorList>
    </citation>
    <scope>NUCLEOTIDE SEQUENCE</scope>
</reference>
<dbReference type="InterPro" id="IPR055356">
    <property type="entry name" value="ZP-N"/>
</dbReference>
<keyword evidence="12" id="KW-0278">Fertilization</keyword>
<comment type="subcellular location">
    <subcellularLocation>
        <location evidence="1">Cell membrane</location>
        <topology evidence="1">Single-pass type I membrane protein</topology>
    </subcellularLocation>
    <subcellularLocation>
        <location evidence="13">Zona pellucida</location>
    </subcellularLocation>
</comment>
<evidence type="ECO:0000259" key="20">
    <source>
        <dbReference type="PROSITE" id="PS51034"/>
    </source>
</evidence>
<feature type="domain" description="P-type" evidence="21">
    <location>
        <begin position="99"/>
        <end position="142"/>
    </location>
</feature>
<feature type="domain" description="ZP" evidence="20">
    <location>
        <begin position="147"/>
        <end position="438"/>
    </location>
</feature>
<evidence type="ECO:0000313" key="23">
    <source>
        <dbReference type="Proteomes" id="UP001295444"/>
    </source>
</evidence>
<dbReference type="InterPro" id="IPR000519">
    <property type="entry name" value="P_trefoil_dom"/>
</dbReference>
<dbReference type="AlphaFoldDB" id="A0AAD1RSX5"/>
<evidence type="ECO:0000256" key="9">
    <source>
        <dbReference type="ARBA" id="ARBA00023136"/>
    </source>
</evidence>
<evidence type="ECO:0000256" key="12">
    <source>
        <dbReference type="ARBA" id="ARBA00023279"/>
    </source>
</evidence>
<name>A0AAD1RSX5_PELCU</name>
<dbReference type="GO" id="GO:0005886">
    <property type="term" value="C:plasma membrane"/>
    <property type="evidence" value="ECO:0007669"/>
    <property type="project" value="UniProtKB-SubCell"/>
</dbReference>
<dbReference type="Gene3D" id="4.10.110.10">
    <property type="entry name" value="Spasmolytic Protein, domain 1"/>
    <property type="match status" value="2"/>
</dbReference>
<keyword evidence="5" id="KW-0165">Cleavage on pair of basic residues</keyword>
<evidence type="ECO:0000256" key="16">
    <source>
        <dbReference type="ARBA" id="ARBA00042273"/>
    </source>
</evidence>
<dbReference type="PANTHER" id="PTHR23343">
    <property type="entry name" value="ZONA PELLUCIDA SPERM-BINDING PROTEIN"/>
    <property type="match status" value="1"/>
</dbReference>
<evidence type="ECO:0000256" key="8">
    <source>
        <dbReference type="ARBA" id="ARBA00022989"/>
    </source>
</evidence>
<evidence type="ECO:0000256" key="5">
    <source>
        <dbReference type="ARBA" id="ARBA00022685"/>
    </source>
</evidence>
<keyword evidence="4" id="KW-0272">Extracellular matrix</keyword>
<dbReference type="GO" id="GO:0032190">
    <property type="term" value="F:acrosin binding"/>
    <property type="evidence" value="ECO:0007669"/>
    <property type="project" value="TreeGrafter"/>
</dbReference>
<feature type="disulfide bond" evidence="18">
    <location>
        <begin position="112"/>
        <end position="127"/>
    </location>
</feature>
<dbReference type="InterPro" id="IPR051148">
    <property type="entry name" value="Zona_Pellucida_Domain_gp"/>
</dbReference>
<evidence type="ECO:0000256" key="7">
    <source>
        <dbReference type="ARBA" id="ARBA00022729"/>
    </source>
</evidence>
<dbReference type="SMART" id="SM00241">
    <property type="entry name" value="ZP"/>
    <property type="match status" value="2"/>
</dbReference>
<keyword evidence="10 18" id="KW-1015">Disulfide bond</keyword>
<protein>
    <recommendedName>
        <fullName evidence="15">Zona pellucida sperm-binding protein 4</fullName>
    </recommendedName>
    <alternativeName>
        <fullName evidence="17">Zona pellucida glycoprotein 4</fullName>
    </alternativeName>
    <alternativeName>
        <fullName evidence="16">Zona pellucida protein B</fullName>
    </alternativeName>
</protein>
<dbReference type="InterPro" id="IPR054554">
    <property type="entry name" value="ZP1/4_Ig-like"/>
</dbReference>
<dbReference type="SMART" id="SM00018">
    <property type="entry name" value="PD"/>
    <property type="match status" value="2"/>
</dbReference>
<keyword evidence="8 19" id="KW-1133">Transmembrane helix</keyword>
<dbReference type="Gene3D" id="2.60.40.3210">
    <property type="entry name" value="Zona pellucida, ZP-N domain"/>
    <property type="match status" value="2"/>
</dbReference>
<dbReference type="Proteomes" id="UP001295444">
    <property type="component" value="Chromosome 03"/>
</dbReference>
<gene>
    <name evidence="22" type="ORF">PECUL_23A043203</name>
</gene>
<comment type="function">
    <text evidence="14">Component of the zona pellucida, an extracellular matrix surrounding oocytes which mediates sperm binding, induction of the acrosome reaction and prevents post-fertilization polyspermy. The zona pellucida is composed of 3 to 4 glycoproteins, ZP1, ZP2, ZP3, and ZP4. ZP4 may act as a sperm receptor.</text>
</comment>
<feature type="domain" description="P-type" evidence="21">
    <location>
        <begin position="585"/>
        <end position="628"/>
    </location>
</feature>
<organism evidence="22 23">
    <name type="scientific">Pelobates cultripes</name>
    <name type="common">Western spadefoot toad</name>
    <dbReference type="NCBI Taxonomy" id="61616"/>
    <lineage>
        <taxon>Eukaryota</taxon>
        <taxon>Metazoa</taxon>
        <taxon>Chordata</taxon>
        <taxon>Craniata</taxon>
        <taxon>Vertebrata</taxon>
        <taxon>Euteleostomi</taxon>
        <taxon>Amphibia</taxon>
        <taxon>Batrachia</taxon>
        <taxon>Anura</taxon>
        <taxon>Pelobatoidea</taxon>
        <taxon>Pelobatidae</taxon>
        <taxon>Pelobates</taxon>
    </lineage>
</organism>
<dbReference type="Pfam" id="PF23344">
    <property type="entry name" value="ZP-N"/>
    <property type="match status" value="2"/>
</dbReference>
<proteinExistence type="predicted"/>
<comment type="caution">
    <text evidence="18">Lacks conserved residue(s) required for the propagation of feature annotation.</text>
</comment>
<evidence type="ECO:0000313" key="22">
    <source>
        <dbReference type="EMBL" id="CAH2276057.1"/>
    </source>
</evidence>
<dbReference type="PANTHER" id="PTHR23343:SF31">
    <property type="entry name" value="ZONA PELLUCIDA SPERM-BINDING PROTEIN 4"/>
    <property type="match status" value="1"/>
</dbReference>
<evidence type="ECO:0000256" key="3">
    <source>
        <dbReference type="ARBA" id="ARBA00022525"/>
    </source>
</evidence>
<dbReference type="GO" id="GO:0007339">
    <property type="term" value="P:binding of sperm to zona pellucida"/>
    <property type="evidence" value="ECO:0007669"/>
    <property type="project" value="TreeGrafter"/>
</dbReference>
<keyword evidence="7" id="KW-0732">Signal</keyword>
<dbReference type="SUPFAM" id="SSF57492">
    <property type="entry name" value="Trefoil"/>
    <property type="match status" value="2"/>
</dbReference>
<keyword evidence="2" id="KW-1003">Cell membrane</keyword>
<keyword evidence="23" id="KW-1185">Reference proteome</keyword>
<accession>A0AAD1RSX5</accession>
<evidence type="ECO:0000256" key="11">
    <source>
        <dbReference type="ARBA" id="ARBA00023180"/>
    </source>
</evidence>
<feature type="transmembrane region" description="Helical" evidence="19">
    <location>
        <begin position="950"/>
        <end position="973"/>
    </location>
</feature>
<evidence type="ECO:0000256" key="19">
    <source>
        <dbReference type="SAM" id="Phobius"/>
    </source>
</evidence>
<evidence type="ECO:0000256" key="13">
    <source>
        <dbReference type="ARBA" id="ARBA00024183"/>
    </source>
</evidence>
<dbReference type="InterPro" id="IPR055355">
    <property type="entry name" value="ZP-C"/>
</dbReference>
<evidence type="ECO:0000256" key="2">
    <source>
        <dbReference type="ARBA" id="ARBA00022475"/>
    </source>
</evidence>
<evidence type="ECO:0000256" key="18">
    <source>
        <dbReference type="PROSITE-ProRule" id="PRU00779"/>
    </source>
</evidence>
<dbReference type="Gene3D" id="2.60.40.4100">
    <property type="entry name" value="Zona pellucida, ZP-C domain"/>
    <property type="match status" value="2"/>
</dbReference>
<evidence type="ECO:0000256" key="14">
    <source>
        <dbReference type="ARBA" id="ARBA00037545"/>
    </source>
</evidence>
<keyword evidence="11" id="KW-0325">Glycoprotein</keyword>
<dbReference type="GO" id="GO:0035805">
    <property type="term" value="C:egg coat"/>
    <property type="evidence" value="ECO:0007669"/>
    <property type="project" value="UniProtKB-SubCell"/>
</dbReference>
<keyword evidence="6 19" id="KW-0812">Transmembrane</keyword>
<keyword evidence="9 19" id="KW-0472">Membrane</keyword>
<evidence type="ECO:0000256" key="6">
    <source>
        <dbReference type="ARBA" id="ARBA00022692"/>
    </source>
</evidence>
<dbReference type="EMBL" id="OW240914">
    <property type="protein sequence ID" value="CAH2276057.1"/>
    <property type="molecule type" value="Genomic_DNA"/>
</dbReference>
<dbReference type="CDD" id="cd00111">
    <property type="entry name" value="Trefoil"/>
    <property type="match status" value="2"/>
</dbReference>
<dbReference type="PROSITE" id="PS51448">
    <property type="entry name" value="P_TREFOIL_2"/>
    <property type="match status" value="2"/>
</dbReference>
<evidence type="ECO:0000256" key="17">
    <source>
        <dbReference type="ARBA" id="ARBA00042573"/>
    </source>
</evidence>
<evidence type="ECO:0000259" key="21">
    <source>
        <dbReference type="PROSITE" id="PS51448"/>
    </source>
</evidence>
<dbReference type="GO" id="GO:0035804">
    <property type="term" value="F:structural constituent of egg coat"/>
    <property type="evidence" value="ECO:0007669"/>
    <property type="project" value="TreeGrafter"/>
</dbReference>
<evidence type="ECO:0000256" key="4">
    <source>
        <dbReference type="ARBA" id="ARBA00022530"/>
    </source>
</evidence>
<dbReference type="Pfam" id="PF22821">
    <property type="entry name" value="ZP1_ZP4_Ig-like"/>
    <property type="match status" value="2"/>
</dbReference>
<dbReference type="InterPro" id="IPR001507">
    <property type="entry name" value="ZP_dom"/>
</dbReference>
<dbReference type="GO" id="GO:0060468">
    <property type="term" value="P:prevention of polyspermy"/>
    <property type="evidence" value="ECO:0007669"/>
    <property type="project" value="TreeGrafter"/>
</dbReference>
<keyword evidence="3" id="KW-0964">Secreted</keyword>
<dbReference type="Pfam" id="PF00100">
    <property type="entry name" value="Zona_pellucida"/>
    <property type="match status" value="2"/>
</dbReference>
<feature type="domain" description="ZP" evidence="20">
    <location>
        <begin position="633"/>
        <end position="907"/>
    </location>
</feature>
<evidence type="ECO:0000256" key="1">
    <source>
        <dbReference type="ARBA" id="ARBA00004251"/>
    </source>
</evidence>